<gene>
    <name evidence="1" type="ORF">GMARGA_LOCUS7116</name>
</gene>
<protein>
    <submittedName>
        <fullName evidence="1">32707_t:CDS:1</fullName>
    </submittedName>
</protein>
<proteinExistence type="predicted"/>
<dbReference type="EMBL" id="CAJVQB010003362">
    <property type="protein sequence ID" value="CAG8605928.1"/>
    <property type="molecule type" value="Genomic_DNA"/>
</dbReference>
<evidence type="ECO:0000313" key="2">
    <source>
        <dbReference type="Proteomes" id="UP000789901"/>
    </source>
</evidence>
<evidence type="ECO:0000313" key="1">
    <source>
        <dbReference type="EMBL" id="CAG8605928.1"/>
    </source>
</evidence>
<sequence length="198" mass="23182">MHAIKYCQSNNFDKERLLAIKYCQTIAKPNAIKYCQSNNFDKERLLNPNAIKYCQSNNFDKEQLLNPNAIKYCQNDLEVSDKNTPEDKILSEDDSFDDTSSNNANTQNFLLIARNGNSGKENHTFSSSINHTPCYAEYYWYNRFSLFRALPQKDLIQAQSVFYEYFLQKSFPDLLQFYFPAQFKDYNNKVSLEILNSS</sequence>
<name>A0ABN7UIK4_GIGMA</name>
<keyword evidence="2" id="KW-1185">Reference proteome</keyword>
<accession>A0ABN7UIK4</accession>
<reference evidence="1 2" key="1">
    <citation type="submission" date="2021-06" db="EMBL/GenBank/DDBJ databases">
        <authorList>
            <person name="Kallberg Y."/>
            <person name="Tangrot J."/>
            <person name="Rosling A."/>
        </authorList>
    </citation>
    <scope>NUCLEOTIDE SEQUENCE [LARGE SCALE GENOMIC DNA]</scope>
    <source>
        <strain evidence="1 2">120-4 pot B 10/14</strain>
    </source>
</reference>
<dbReference type="Proteomes" id="UP000789901">
    <property type="component" value="Unassembled WGS sequence"/>
</dbReference>
<organism evidence="1 2">
    <name type="scientific">Gigaspora margarita</name>
    <dbReference type="NCBI Taxonomy" id="4874"/>
    <lineage>
        <taxon>Eukaryota</taxon>
        <taxon>Fungi</taxon>
        <taxon>Fungi incertae sedis</taxon>
        <taxon>Mucoromycota</taxon>
        <taxon>Glomeromycotina</taxon>
        <taxon>Glomeromycetes</taxon>
        <taxon>Diversisporales</taxon>
        <taxon>Gigasporaceae</taxon>
        <taxon>Gigaspora</taxon>
    </lineage>
</organism>
<comment type="caution">
    <text evidence="1">The sequence shown here is derived from an EMBL/GenBank/DDBJ whole genome shotgun (WGS) entry which is preliminary data.</text>
</comment>